<feature type="region of interest" description="Disordered" evidence="1">
    <location>
        <begin position="151"/>
        <end position="187"/>
    </location>
</feature>
<dbReference type="OrthoDB" id="10352968at2759"/>
<evidence type="ECO:0000256" key="1">
    <source>
        <dbReference type="SAM" id="MobiDB-lite"/>
    </source>
</evidence>
<dbReference type="Proteomes" id="UP000001056">
    <property type="component" value="Unassembled WGS sequence"/>
</dbReference>
<reference evidence="3" key="1">
    <citation type="journal article" date="2015" name="Genome Announc.">
        <title>Draft genome sequence of the cellulolytic fungus Chaetomium globosum.</title>
        <authorList>
            <person name="Cuomo C.A."/>
            <person name="Untereiner W.A."/>
            <person name="Ma L.-J."/>
            <person name="Grabherr M."/>
            <person name="Birren B.W."/>
        </authorList>
    </citation>
    <scope>NUCLEOTIDE SEQUENCE [LARGE SCALE GENOMIC DNA]</scope>
    <source>
        <strain evidence="3">ATCC 6205 / CBS 148.51 / DSM 1962 / NBRC 6347 / NRRL 1970</strain>
    </source>
</reference>
<dbReference type="GeneID" id="4386750"/>
<accession>Q2HDD7</accession>
<gene>
    <name evidence="2" type="ORF">CHGG_01767</name>
</gene>
<evidence type="ECO:0000313" key="2">
    <source>
        <dbReference type="EMBL" id="EAQ93532.1"/>
    </source>
</evidence>
<dbReference type="VEuPathDB" id="FungiDB:CHGG_01767"/>
<organism evidence="2 3">
    <name type="scientific">Chaetomium globosum (strain ATCC 6205 / CBS 148.51 / DSM 1962 / NBRC 6347 / NRRL 1970)</name>
    <name type="common">Soil fungus</name>
    <dbReference type="NCBI Taxonomy" id="306901"/>
    <lineage>
        <taxon>Eukaryota</taxon>
        <taxon>Fungi</taxon>
        <taxon>Dikarya</taxon>
        <taxon>Ascomycota</taxon>
        <taxon>Pezizomycotina</taxon>
        <taxon>Sordariomycetes</taxon>
        <taxon>Sordariomycetidae</taxon>
        <taxon>Sordariales</taxon>
        <taxon>Chaetomiaceae</taxon>
        <taxon>Chaetomium</taxon>
    </lineage>
</organism>
<keyword evidence="3" id="KW-1185">Reference proteome</keyword>
<sequence>MPFKDDTASIISDAVGIAAAEGGLDAACKVVAVIEAVAYGVSVAPSAEAQARPGLSIEAICEQARNAVPASSEMRRTGAFEFVLESIRDALSQIETWEANSNLSPAIVYTGAPVANSVAMLLESGCRLNAADIWSDAAERAHDRLRSTIINTSYSTPPLPDRATSSRAGGGELRNTDPGPGTPKRCCKRPGCGRLLVRSENTPRMRTSWWH</sequence>
<dbReference type="RefSeq" id="XP_001220988.1">
    <property type="nucleotide sequence ID" value="XM_001220987.1"/>
</dbReference>
<protein>
    <submittedName>
        <fullName evidence="2">Uncharacterized protein</fullName>
    </submittedName>
</protein>
<evidence type="ECO:0000313" key="3">
    <source>
        <dbReference type="Proteomes" id="UP000001056"/>
    </source>
</evidence>
<proteinExistence type="predicted"/>
<dbReference type="EMBL" id="CH408029">
    <property type="protein sequence ID" value="EAQ93532.1"/>
    <property type="molecule type" value="Genomic_DNA"/>
</dbReference>
<dbReference type="AlphaFoldDB" id="Q2HDD7"/>
<dbReference type="HOGENOM" id="CLU_1304725_0_0_1"/>
<name>Q2HDD7_CHAGB</name>
<dbReference type="InParanoid" id="Q2HDD7"/>